<feature type="domain" description="DUF218" evidence="1">
    <location>
        <begin position="48"/>
        <end position="170"/>
    </location>
</feature>
<evidence type="ECO:0000259" key="1">
    <source>
        <dbReference type="Pfam" id="PF02698"/>
    </source>
</evidence>
<sequence>MSPWHRRLRRLVPLALVPALLLVAPTAWLLLTSAGHVHDRGDDTNATVVVVFGAQLAPGGTQPMPFLRGRLDTATDLFRAGRAKAVLVSGDAHGGSGDEVAVMTRYLVQHGVPERRIVADGYGLDSYDTCRRARDVYGVRRALLVSQAFHLPRAVSLCRGMGIDADGVAARCEGCRTRTLAYNAVREIPAAWKALYDRVSNRPPATSSPASQEITAALHD</sequence>
<dbReference type="Proteomes" id="UP000599074">
    <property type="component" value="Unassembled WGS sequence"/>
</dbReference>
<keyword evidence="3" id="KW-1185">Reference proteome</keyword>
<dbReference type="GO" id="GO:0005886">
    <property type="term" value="C:plasma membrane"/>
    <property type="evidence" value="ECO:0007669"/>
    <property type="project" value="TreeGrafter"/>
</dbReference>
<dbReference type="InterPro" id="IPR003848">
    <property type="entry name" value="DUF218"/>
</dbReference>
<reference evidence="2" key="1">
    <citation type="submission" date="2021-01" db="EMBL/GenBank/DDBJ databases">
        <title>Whole genome shotgun sequence of Planosporangium mesophilum NBRC 109066.</title>
        <authorList>
            <person name="Komaki H."/>
            <person name="Tamura T."/>
        </authorList>
    </citation>
    <scope>NUCLEOTIDE SEQUENCE</scope>
    <source>
        <strain evidence="2">NBRC 109066</strain>
    </source>
</reference>
<dbReference type="PANTHER" id="PTHR30336:SF6">
    <property type="entry name" value="INTEGRAL MEMBRANE PROTEIN"/>
    <property type="match status" value="1"/>
</dbReference>
<evidence type="ECO:0000313" key="3">
    <source>
        <dbReference type="Proteomes" id="UP000599074"/>
    </source>
</evidence>
<proteinExistence type="predicted"/>
<dbReference type="Pfam" id="PF02698">
    <property type="entry name" value="DUF218"/>
    <property type="match status" value="1"/>
</dbReference>
<name>A0A8J3TFJ1_9ACTN</name>
<organism evidence="2 3">
    <name type="scientific">Planosporangium mesophilum</name>
    <dbReference type="NCBI Taxonomy" id="689768"/>
    <lineage>
        <taxon>Bacteria</taxon>
        <taxon>Bacillati</taxon>
        <taxon>Actinomycetota</taxon>
        <taxon>Actinomycetes</taxon>
        <taxon>Micromonosporales</taxon>
        <taxon>Micromonosporaceae</taxon>
        <taxon>Planosporangium</taxon>
    </lineage>
</organism>
<accession>A0A8J3TFJ1</accession>
<dbReference type="EMBL" id="BOON01000039">
    <property type="protein sequence ID" value="GII24616.1"/>
    <property type="molecule type" value="Genomic_DNA"/>
</dbReference>
<dbReference type="InterPro" id="IPR051599">
    <property type="entry name" value="Cell_Envelope_Assoc"/>
</dbReference>
<comment type="caution">
    <text evidence="2">The sequence shown here is derived from an EMBL/GenBank/DDBJ whole genome shotgun (WGS) entry which is preliminary data.</text>
</comment>
<dbReference type="RefSeq" id="WP_203935767.1">
    <property type="nucleotide sequence ID" value="NZ_BOON01000039.1"/>
</dbReference>
<dbReference type="CDD" id="cd06259">
    <property type="entry name" value="YdcF-like"/>
    <property type="match status" value="1"/>
</dbReference>
<dbReference type="AlphaFoldDB" id="A0A8J3TFJ1"/>
<protein>
    <recommendedName>
        <fullName evidence="1">DUF218 domain-containing protein</fullName>
    </recommendedName>
</protein>
<dbReference type="PANTHER" id="PTHR30336">
    <property type="entry name" value="INNER MEMBRANE PROTEIN, PROBABLE PERMEASE"/>
    <property type="match status" value="1"/>
</dbReference>
<evidence type="ECO:0000313" key="2">
    <source>
        <dbReference type="EMBL" id="GII24616.1"/>
    </source>
</evidence>
<gene>
    <name evidence="2" type="ORF">Pme01_42130</name>
</gene>